<dbReference type="Proteomes" id="UP000184172">
    <property type="component" value="Unassembled WGS sequence"/>
</dbReference>
<name>A0A1M6CVI9_9FLAO</name>
<organism evidence="1 2">
    <name type="scientific">Aequorivita viscosa</name>
    <dbReference type="NCBI Taxonomy" id="797419"/>
    <lineage>
        <taxon>Bacteria</taxon>
        <taxon>Pseudomonadati</taxon>
        <taxon>Bacteroidota</taxon>
        <taxon>Flavobacteriia</taxon>
        <taxon>Flavobacteriales</taxon>
        <taxon>Flavobacteriaceae</taxon>
        <taxon>Aequorivita</taxon>
    </lineage>
</organism>
<sequence>MKQFRIIIFTFLIGFSALSQNIDFSSYSYVIVPDKFEFLNAPDQFQLNSMSLFYLKKSGFNAFLAKDTPNANRCDGLYANVEELKTLFGTKLQVVLLDCDGNEVYRSDEGKSKYKEFEKTYQDALRKAFESVEKLGVSQSEMVQTYAANSSDSTNTLPAESKLSEINGVPFPSSKFSNYVNEGKSYLLRKTAEGYSLYKEDSSSEDGLKLVGKIVVMEKVVKYIDVSGNVADADFDQSGNLIIKTRESTITYDFVD</sequence>
<protein>
    <submittedName>
        <fullName evidence="1">Uncharacterized protein</fullName>
    </submittedName>
</protein>
<dbReference type="EMBL" id="FQYV01000004">
    <property type="protein sequence ID" value="SHI64748.1"/>
    <property type="molecule type" value="Genomic_DNA"/>
</dbReference>
<dbReference type="RefSeq" id="WP_073215320.1">
    <property type="nucleotide sequence ID" value="NZ_FNNS01000005.1"/>
</dbReference>
<proteinExistence type="predicted"/>
<gene>
    <name evidence="1" type="ORF">SAMN04487908_10480</name>
</gene>
<dbReference type="STRING" id="797419.SAMN05216556_10580"/>
<dbReference type="AlphaFoldDB" id="A0A1M6CVI9"/>
<accession>A0A1M6CVI9</accession>
<keyword evidence="2" id="KW-1185">Reference proteome</keyword>
<evidence type="ECO:0000313" key="2">
    <source>
        <dbReference type="Proteomes" id="UP000184172"/>
    </source>
</evidence>
<evidence type="ECO:0000313" key="1">
    <source>
        <dbReference type="EMBL" id="SHI64748.1"/>
    </source>
</evidence>
<dbReference type="OrthoDB" id="1274006at2"/>
<reference evidence="2" key="1">
    <citation type="submission" date="2016-11" db="EMBL/GenBank/DDBJ databases">
        <authorList>
            <person name="Varghese N."/>
            <person name="Submissions S."/>
        </authorList>
    </citation>
    <scope>NUCLEOTIDE SEQUENCE [LARGE SCALE GENOMIC DNA]</scope>
    <source>
        <strain evidence="2">DSM 26349</strain>
    </source>
</reference>